<dbReference type="OrthoDB" id="3290460at2"/>
<dbReference type="AlphaFoldDB" id="A0A1H8KMD2"/>
<keyword evidence="2" id="KW-1185">Reference proteome</keyword>
<gene>
    <name evidence="1" type="ORF">SAMN05216267_101392</name>
</gene>
<dbReference type="Gene3D" id="3.30.530.20">
    <property type="match status" value="1"/>
</dbReference>
<dbReference type="InterPro" id="IPR023393">
    <property type="entry name" value="START-like_dom_sf"/>
</dbReference>
<dbReference type="SUPFAM" id="SSF55961">
    <property type="entry name" value="Bet v1-like"/>
    <property type="match status" value="1"/>
</dbReference>
<accession>A0A1H8KMD2</accession>
<dbReference type="EMBL" id="FODD01000013">
    <property type="protein sequence ID" value="SEN94035.1"/>
    <property type="molecule type" value="Genomic_DNA"/>
</dbReference>
<reference evidence="1 2" key="1">
    <citation type="submission" date="2016-10" db="EMBL/GenBank/DDBJ databases">
        <authorList>
            <person name="de Groot N.N."/>
        </authorList>
    </citation>
    <scope>NUCLEOTIDE SEQUENCE [LARGE SCALE GENOMIC DNA]</scope>
    <source>
        <strain evidence="1 2">CGMCC 4.2026</strain>
    </source>
</reference>
<protein>
    <recommendedName>
        <fullName evidence="3">Polyketide cyclase / dehydrase and lipid transport</fullName>
    </recommendedName>
</protein>
<evidence type="ECO:0008006" key="3">
    <source>
        <dbReference type="Google" id="ProtNLM"/>
    </source>
</evidence>
<name>A0A1H8KMD2_9ACTN</name>
<dbReference type="RefSeq" id="WP_069467638.1">
    <property type="nucleotide sequence ID" value="NZ_FODD01000013.1"/>
</dbReference>
<evidence type="ECO:0000313" key="1">
    <source>
        <dbReference type="EMBL" id="SEN94035.1"/>
    </source>
</evidence>
<sequence>MSVLRFHMNSSMSPSEVMGVLTDFSPARAEQWPTIDAEHFTVHERGENWAEVTEGTESGWERARYEWDPSGDTVTATTLDSKVFGPGGGWVFQMTPEGEGTRVDIQLDREHPTTFKGKMLGVILPFAGPVFKKSFKEPLKSA</sequence>
<dbReference type="Proteomes" id="UP000181951">
    <property type="component" value="Unassembled WGS sequence"/>
</dbReference>
<dbReference type="STRING" id="310780.SAMN05216267_101392"/>
<proteinExistence type="predicted"/>
<organism evidence="1 2">
    <name type="scientific">Actinacidiphila rubida</name>
    <dbReference type="NCBI Taxonomy" id="310780"/>
    <lineage>
        <taxon>Bacteria</taxon>
        <taxon>Bacillati</taxon>
        <taxon>Actinomycetota</taxon>
        <taxon>Actinomycetes</taxon>
        <taxon>Kitasatosporales</taxon>
        <taxon>Streptomycetaceae</taxon>
        <taxon>Actinacidiphila</taxon>
    </lineage>
</organism>
<evidence type="ECO:0000313" key="2">
    <source>
        <dbReference type="Proteomes" id="UP000181951"/>
    </source>
</evidence>